<gene>
    <name evidence="1" type="ORF">JYU34_000303</name>
</gene>
<organism evidence="1 2">
    <name type="scientific">Plutella xylostella</name>
    <name type="common">Diamondback moth</name>
    <name type="synonym">Plutella maculipennis</name>
    <dbReference type="NCBI Taxonomy" id="51655"/>
    <lineage>
        <taxon>Eukaryota</taxon>
        <taxon>Metazoa</taxon>
        <taxon>Ecdysozoa</taxon>
        <taxon>Arthropoda</taxon>
        <taxon>Hexapoda</taxon>
        <taxon>Insecta</taxon>
        <taxon>Pterygota</taxon>
        <taxon>Neoptera</taxon>
        <taxon>Endopterygota</taxon>
        <taxon>Lepidoptera</taxon>
        <taxon>Glossata</taxon>
        <taxon>Ditrysia</taxon>
        <taxon>Yponomeutoidea</taxon>
        <taxon>Plutellidae</taxon>
        <taxon>Plutella</taxon>
    </lineage>
</organism>
<comment type="caution">
    <text evidence="1">The sequence shown here is derived from an EMBL/GenBank/DDBJ whole genome shotgun (WGS) entry which is preliminary data.</text>
</comment>
<dbReference type="Proteomes" id="UP000823941">
    <property type="component" value="Chromosome 1"/>
</dbReference>
<evidence type="ECO:0000313" key="2">
    <source>
        <dbReference type="Proteomes" id="UP000823941"/>
    </source>
</evidence>
<dbReference type="EMBL" id="JAHIBW010000001">
    <property type="protein sequence ID" value="KAG7313204.1"/>
    <property type="molecule type" value="Genomic_DNA"/>
</dbReference>
<proteinExistence type="predicted"/>
<protein>
    <submittedName>
        <fullName evidence="1">Uncharacterized protein</fullName>
    </submittedName>
</protein>
<accession>A0ABQ7R7D2</accession>
<name>A0ABQ7R7D2_PLUXY</name>
<keyword evidence="2" id="KW-1185">Reference proteome</keyword>
<evidence type="ECO:0000313" key="1">
    <source>
        <dbReference type="EMBL" id="KAG7313204.1"/>
    </source>
</evidence>
<reference evidence="1 2" key="1">
    <citation type="submission" date="2021-06" db="EMBL/GenBank/DDBJ databases">
        <title>A haploid diamondback moth (Plutella xylostella L.) genome assembly resolves 31 chromosomes and identifies a diamide resistance mutation.</title>
        <authorList>
            <person name="Ward C.M."/>
            <person name="Perry K.D."/>
            <person name="Baker G."/>
            <person name="Powis K."/>
            <person name="Heckel D.G."/>
            <person name="Baxter S.W."/>
        </authorList>
    </citation>
    <scope>NUCLEOTIDE SEQUENCE [LARGE SCALE GENOMIC DNA]</scope>
    <source>
        <strain evidence="1 2">LV</strain>
        <tissue evidence="1">Single pupa</tissue>
    </source>
</reference>
<sequence>MARSYLHTKLPDNVTMEQVSSALGRGPLLHSVFQASAQQKERLQPSWTETECK</sequence>